<dbReference type="STRING" id="92835.RS81_00524"/>
<name>A0A0M2HIB3_9MICO</name>
<reference evidence="4 5" key="1">
    <citation type="submission" date="2015-02" db="EMBL/GenBank/DDBJ databases">
        <title>Draft genome sequences of ten Microbacterium spp. with emphasis on heavy metal contaminated environments.</title>
        <authorList>
            <person name="Corretto E."/>
        </authorList>
    </citation>
    <scope>NUCLEOTIDE SEQUENCE [LARGE SCALE GENOMIC DNA]</scope>
    <source>
        <strain evidence="4 5">DSM 12510</strain>
    </source>
</reference>
<dbReference type="InterPro" id="IPR002347">
    <property type="entry name" value="SDR_fam"/>
</dbReference>
<protein>
    <submittedName>
        <fullName evidence="4">3-oxoacyl-[acyl-carrier-protein] reductase FabG</fullName>
        <ecNumber evidence="4">1.1.1.100</ecNumber>
    </submittedName>
</protein>
<gene>
    <name evidence="4" type="primary">fabG_2</name>
    <name evidence="4" type="ORF">RS81_00524</name>
</gene>
<dbReference type="PANTHER" id="PTHR44169">
    <property type="entry name" value="NADPH-DEPENDENT 1-ACYLDIHYDROXYACETONE PHOSPHATE REDUCTASE"/>
    <property type="match status" value="1"/>
</dbReference>
<dbReference type="Gene3D" id="3.40.50.720">
    <property type="entry name" value="NAD(P)-binding Rossmann-like Domain"/>
    <property type="match status" value="1"/>
</dbReference>
<dbReference type="EC" id="1.1.1.100" evidence="4"/>
<evidence type="ECO:0000313" key="4">
    <source>
        <dbReference type="EMBL" id="KJL44530.1"/>
    </source>
</evidence>
<accession>A0A0M2HIB3</accession>
<evidence type="ECO:0000256" key="1">
    <source>
        <dbReference type="ARBA" id="ARBA00006484"/>
    </source>
</evidence>
<dbReference type="PATRIC" id="fig|92835.4.peg.539"/>
<dbReference type="PRINTS" id="PR00081">
    <property type="entry name" value="GDHRDH"/>
</dbReference>
<dbReference type="NCBIfam" id="NF006119">
    <property type="entry name" value="PRK08264.1-5"/>
    <property type="match status" value="1"/>
</dbReference>
<dbReference type="PRINTS" id="PR00080">
    <property type="entry name" value="SDRFAMILY"/>
</dbReference>
<dbReference type="GO" id="GO:0004316">
    <property type="term" value="F:3-oxoacyl-[acyl-carrier-protein] reductase (NADPH) activity"/>
    <property type="evidence" value="ECO:0007669"/>
    <property type="project" value="UniProtKB-EC"/>
</dbReference>
<dbReference type="SUPFAM" id="SSF51735">
    <property type="entry name" value="NAD(P)-binding Rossmann-fold domains"/>
    <property type="match status" value="1"/>
</dbReference>
<dbReference type="Pfam" id="PF00106">
    <property type="entry name" value="adh_short"/>
    <property type="match status" value="1"/>
</dbReference>
<evidence type="ECO:0000256" key="3">
    <source>
        <dbReference type="RuleBase" id="RU000363"/>
    </source>
</evidence>
<sequence>MPDLTSSVVLVTGANGGIGTQFVHEALERGSSKVYATARSPREWDDPRVVALRLDVTDPESIAAAVAAAPDVTVLVNNAGVSPSTGSLLNLSEEELRGSMETNFFGPLRLARAFTPVLAAAPGAALINIHSVLSWFATAGVYSVSKAALWSATNALRLELAPSGVHVVGVHAGWVDTPMAAHAPGPKLDPANLVRQVFDAVEADEFEVLADEASKQVKGALSAPIEALYPQLASATS</sequence>
<dbReference type="PANTHER" id="PTHR44169:SF6">
    <property type="entry name" value="NADPH-DEPENDENT 1-ACYLDIHYDROXYACETONE PHOSPHATE REDUCTASE"/>
    <property type="match status" value="1"/>
</dbReference>
<keyword evidence="2 4" id="KW-0560">Oxidoreductase</keyword>
<comment type="caution">
    <text evidence="4">The sequence shown here is derived from an EMBL/GenBank/DDBJ whole genome shotgun (WGS) entry which is preliminary data.</text>
</comment>
<dbReference type="AlphaFoldDB" id="A0A0M2HIB3"/>
<evidence type="ECO:0000256" key="2">
    <source>
        <dbReference type="ARBA" id="ARBA00023002"/>
    </source>
</evidence>
<proteinExistence type="inferred from homology"/>
<evidence type="ECO:0000313" key="5">
    <source>
        <dbReference type="Proteomes" id="UP000033956"/>
    </source>
</evidence>
<organism evidence="4 5">
    <name type="scientific">Microbacterium terrae</name>
    <dbReference type="NCBI Taxonomy" id="69369"/>
    <lineage>
        <taxon>Bacteria</taxon>
        <taxon>Bacillati</taxon>
        <taxon>Actinomycetota</taxon>
        <taxon>Actinomycetes</taxon>
        <taxon>Micrococcales</taxon>
        <taxon>Microbacteriaceae</taxon>
        <taxon>Microbacterium</taxon>
    </lineage>
</organism>
<dbReference type="RefSeq" id="WP_045274521.1">
    <property type="nucleotide sequence ID" value="NZ_BAAAUP010000002.1"/>
</dbReference>
<dbReference type="EMBL" id="JYIZ01000031">
    <property type="protein sequence ID" value="KJL44530.1"/>
    <property type="molecule type" value="Genomic_DNA"/>
</dbReference>
<comment type="similarity">
    <text evidence="1 3">Belongs to the short-chain dehydrogenases/reductases (SDR) family.</text>
</comment>
<dbReference type="OrthoDB" id="3212478at2"/>
<dbReference type="Proteomes" id="UP000033956">
    <property type="component" value="Unassembled WGS sequence"/>
</dbReference>
<dbReference type="InterPro" id="IPR036291">
    <property type="entry name" value="NAD(P)-bd_dom_sf"/>
</dbReference>
<keyword evidence="5" id="KW-1185">Reference proteome</keyword>